<gene>
    <name evidence="1" type="ORF">UFOPK4173_00965</name>
</gene>
<dbReference type="EMBL" id="CAFBPW010000098">
    <property type="protein sequence ID" value="CAB5034329.1"/>
    <property type="molecule type" value="Genomic_DNA"/>
</dbReference>
<sequence length="159" mass="16817">MGQPKQLRVAQPRACPKVGAAAWIRSAACWLCSAVGRSVESAQLTIDCAALELSKLPSGWRPNCRSTSEKMSWPPPELMSLIASAAVPQSDVSYKAVARPISKRSTPSVRVPLGVTTCTGFLFSSFRVAAIFAAASGPSAQPLSALHAETKFARVFSNP</sequence>
<protein>
    <submittedName>
        <fullName evidence="1">Unannotated protein</fullName>
    </submittedName>
</protein>
<dbReference type="AlphaFoldDB" id="A0A6J7S000"/>
<reference evidence="1" key="1">
    <citation type="submission" date="2020-05" db="EMBL/GenBank/DDBJ databases">
        <authorList>
            <person name="Chiriac C."/>
            <person name="Salcher M."/>
            <person name="Ghai R."/>
            <person name="Kavagutti S V."/>
        </authorList>
    </citation>
    <scope>NUCLEOTIDE SEQUENCE</scope>
</reference>
<organism evidence="1">
    <name type="scientific">freshwater metagenome</name>
    <dbReference type="NCBI Taxonomy" id="449393"/>
    <lineage>
        <taxon>unclassified sequences</taxon>
        <taxon>metagenomes</taxon>
        <taxon>ecological metagenomes</taxon>
    </lineage>
</organism>
<evidence type="ECO:0000313" key="1">
    <source>
        <dbReference type="EMBL" id="CAB5034329.1"/>
    </source>
</evidence>
<proteinExistence type="predicted"/>
<accession>A0A6J7S000</accession>
<name>A0A6J7S000_9ZZZZ</name>